<evidence type="ECO:0000313" key="1">
    <source>
        <dbReference type="EMBL" id="OJG46288.1"/>
    </source>
</evidence>
<dbReference type="RefSeq" id="WP_071857370.1">
    <property type="nucleotide sequence ID" value="NZ_JBHSHK010000001.1"/>
</dbReference>
<protein>
    <submittedName>
        <fullName evidence="1">Uncharacterized protein</fullName>
    </submittedName>
</protein>
<accession>A0A1L8TQ33</accession>
<comment type="caution">
    <text evidence="1">The sequence shown here is derived from an EMBL/GenBank/DDBJ whole genome shotgun (WGS) entry which is preliminary data.</text>
</comment>
<dbReference type="AlphaFoldDB" id="A0A1L8TQ33"/>
<gene>
    <name evidence="1" type="ORF">RV04_GL001454</name>
</gene>
<proteinExistence type="predicted"/>
<organism evidence="1 2">
    <name type="scientific">Enterococcus hermanniensis</name>
    <dbReference type="NCBI Taxonomy" id="249189"/>
    <lineage>
        <taxon>Bacteria</taxon>
        <taxon>Bacillati</taxon>
        <taxon>Bacillota</taxon>
        <taxon>Bacilli</taxon>
        <taxon>Lactobacillales</taxon>
        <taxon>Enterococcaceae</taxon>
        <taxon>Enterococcus</taxon>
    </lineage>
</organism>
<dbReference type="Proteomes" id="UP000182077">
    <property type="component" value="Unassembled WGS sequence"/>
</dbReference>
<name>A0A1L8TQ33_9ENTE</name>
<dbReference type="STRING" id="249189.RV04_GL001454"/>
<dbReference type="OrthoDB" id="2194429at2"/>
<evidence type="ECO:0000313" key="2">
    <source>
        <dbReference type="Proteomes" id="UP000182077"/>
    </source>
</evidence>
<sequence>MTNYEKKEIKVVETIAKTLEKLDTELSKLDSLEEGTKKHPIKKWFAEKKALHEIKHILHEANRYEKYDEKEMVKFESYIDSLNI</sequence>
<keyword evidence="2" id="KW-1185">Reference proteome</keyword>
<dbReference type="EMBL" id="JXKQ01000003">
    <property type="protein sequence ID" value="OJG46288.1"/>
    <property type="molecule type" value="Genomic_DNA"/>
</dbReference>
<reference evidence="1 2" key="1">
    <citation type="submission" date="2014-12" db="EMBL/GenBank/DDBJ databases">
        <title>Draft genome sequences of 29 type strains of Enterococci.</title>
        <authorList>
            <person name="Zhong Z."/>
            <person name="Sun Z."/>
            <person name="Liu W."/>
            <person name="Zhang W."/>
            <person name="Zhang H."/>
        </authorList>
    </citation>
    <scope>NUCLEOTIDE SEQUENCE [LARGE SCALE GENOMIC DNA]</scope>
    <source>
        <strain evidence="1 2">DSM 17122</strain>
    </source>
</reference>